<sequence length="72" mass="8373">NVGKFNCLVIGRKIDKNCISATYTAFREFSSKTNLEYLESASVLTERDEKLFLEIFLDSFKQIDATKRREET</sequence>
<comment type="caution">
    <text evidence="1">The sequence shown here is derived from an EMBL/GenBank/DDBJ whole genome shotgun (WGS) entry which is preliminary data.</text>
</comment>
<protein>
    <submittedName>
        <fullName evidence="1">Uncharacterized protein</fullName>
    </submittedName>
</protein>
<name>X1FUW9_9ZZZZ</name>
<reference evidence="1" key="1">
    <citation type="journal article" date="2014" name="Front. Microbiol.">
        <title>High frequency of phylogenetically diverse reductive dehalogenase-homologous genes in deep subseafloor sedimentary metagenomes.</title>
        <authorList>
            <person name="Kawai M."/>
            <person name="Futagami T."/>
            <person name="Toyoda A."/>
            <person name="Takaki Y."/>
            <person name="Nishi S."/>
            <person name="Hori S."/>
            <person name="Arai W."/>
            <person name="Tsubouchi T."/>
            <person name="Morono Y."/>
            <person name="Uchiyama I."/>
            <person name="Ito T."/>
            <person name="Fujiyama A."/>
            <person name="Inagaki F."/>
            <person name="Takami H."/>
        </authorList>
    </citation>
    <scope>NUCLEOTIDE SEQUENCE</scope>
    <source>
        <strain evidence="1">Expedition CK06-06</strain>
    </source>
</reference>
<dbReference type="EMBL" id="BARU01003519">
    <property type="protein sequence ID" value="GAH24558.1"/>
    <property type="molecule type" value="Genomic_DNA"/>
</dbReference>
<organism evidence="1">
    <name type="scientific">marine sediment metagenome</name>
    <dbReference type="NCBI Taxonomy" id="412755"/>
    <lineage>
        <taxon>unclassified sequences</taxon>
        <taxon>metagenomes</taxon>
        <taxon>ecological metagenomes</taxon>
    </lineage>
</organism>
<dbReference type="AlphaFoldDB" id="X1FUW9"/>
<evidence type="ECO:0000313" key="1">
    <source>
        <dbReference type="EMBL" id="GAH24558.1"/>
    </source>
</evidence>
<feature type="non-terminal residue" evidence="1">
    <location>
        <position position="1"/>
    </location>
</feature>
<accession>X1FUW9</accession>
<gene>
    <name evidence="1" type="ORF">S03H2_07579</name>
</gene>
<proteinExistence type="predicted"/>